<dbReference type="AlphaFoldDB" id="A0A1H2TS09"/>
<evidence type="ECO:0000313" key="2">
    <source>
        <dbReference type="Proteomes" id="UP000183454"/>
    </source>
</evidence>
<dbReference type="Proteomes" id="UP000183454">
    <property type="component" value="Unassembled WGS sequence"/>
</dbReference>
<accession>A0A1H2TS09</accession>
<dbReference type="EMBL" id="FNNH01000012">
    <property type="protein sequence ID" value="SDW46680.1"/>
    <property type="molecule type" value="Genomic_DNA"/>
</dbReference>
<proteinExistence type="predicted"/>
<reference evidence="1 2" key="1">
    <citation type="submission" date="2016-10" db="EMBL/GenBank/DDBJ databases">
        <authorList>
            <person name="de Groot N.N."/>
        </authorList>
    </citation>
    <scope>NUCLEOTIDE SEQUENCE [LARGE SCALE GENOMIC DNA]</scope>
    <source>
        <strain evidence="1 2">Nm110</strain>
    </source>
</reference>
<sequence length="171" mass="19426">MNKKYLANLWCLTVLIFSVTLMLPSYADKKNMDESSVVSNMEELRDEITVNKKLVVANNMSLTDGEAKVFWPVYDAYQKDLHEINLRLARLIDDYAAAFNKGAISNEKATQLIDEAIAIEMEEANLKRRYVPKLSAVLPGAKVARYLQIENKMRAIVRYELAEAIPLVLAK</sequence>
<evidence type="ECO:0000313" key="1">
    <source>
        <dbReference type="EMBL" id="SDW46680.1"/>
    </source>
</evidence>
<organism evidence="1 2">
    <name type="scientific">Nitrosomonas communis</name>
    <dbReference type="NCBI Taxonomy" id="44574"/>
    <lineage>
        <taxon>Bacteria</taxon>
        <taxon>Pseudomonadati</taxon>
        <taxon>Pseudomonadota</taxon>
        <taxon>Betaproteobacteria</taxon>
        <taxon>Nitrosomonadales</taxon>
        <taxon>Nitrosomonadaceae</taxon>
        <taxon>Nitrosomonas</taxon>
    </lineage>
</organism>
<protein>
    <submittedName>
        <fullName evidence="1">Uncharacterized protein</fullName>
    </submittedName>
</protein>
<dbReference type="RefSeq" id="WP_074666583.1">
    <property type="nucleotide sequence ID" value="NZ_FNNH01000012.1"/>
</dbReference>
<gene>
    <name evidence="1" type="ORF">SAMN05421882_101242</name>
</gene>
<name>A0A1H2TS09_9PROT</name>